<evidence type="ECO:0000256" key="3">
    <source>
        <dbReference type="ARBA" id="ARBA00022692"/>
    </source>
</evidence>
<evidence type="ECO:0000256" key="2">
    <source>
        <dbReference type="ARBA" id="ARBA00022475"/>
    </source>
</evidence>
<evidence type="ECO:0008006" key="9">
    <source>
        <dbReference type="Google" id="ProtNLM"/>
    </source>
</evidence>
<evidence type="ECO:0000256" key="5">
    <source>
        <dbReference type="ARBA" id="ARBA00023136"/>
    </source>
</evidence>
<keyword evidence="8" id="KW-1185">Reference proteome</keyword>
<dbReference type="OrthoDB" id="259025at2"/>
<feature type="transmembrane region" description="Helical" evidence="6">
    <location>
        <begin position="216"/>
        <end position="237"/>
    </location>
</feature>
<proteinExistence type="predicted"/>
<keyword evidence="5 6" id="KW-0472">Membrane</keyword>
<dbReference type="STRING" id="1280954.HPO_05977"/>
<organism evidence="7 8">
    <name type="scientific">Hyphomonas polymorpha PS728</name>
    <dbReference type="NCBI Taxonomy" id="1280954"/>
    <lineage>
        <taxon>Bacteria</taxon>
        <taxon>Pseudomonadati</taxon>
        <taxon>Pseudomonadota</taxon>
        <taxon>Alphaproteobacteria</taxon>
        <taxon>Hyphomonadales</taxon>
        <taxon>Hyphomonadaceae</taxon>
        <taxon>Hyphomonas</taxon>
    </lineage>
</organism>
<gene>
    <name evidence="7" type="ORF">HPO_05977</name>
</gene>
<comment type="caution">
    <text evidence="7">The sequence shown here is derived from an EMBL/GenBank/DDBJ whole genome shotgun (WGS) entry which is preliminary data.</text>
</comment>
<evidence type="ECO:0000256" key="6">
    <source>
        <dbReference type="SAM" id="Phobius"/>
    </source>
</evidence>
<evidence type="ECO:0000256" key="1">
    <source>
        <dbReference type="ARBA" id="ARBA00004651"/>
    </source>
</evidence>
<feature type="transmembrane region" description="Helical" evidence="6">
    <location>
        <begin position="53"/>
        <end position="77"/>
    </location>
</feature>
<feature type="transmembrane region" description="Helical" evidence="6">
    <location>
        <begin position="138"/>
        <end position="159"/>
    </location>
</feature>
<evidence type="ECO:0000256" key="4">
    <source>
        <dbReference type="ARBA" id="ARBA00022989"/>
    </source>
</evidence>
<feature type="transmembrane region" description="Helical" evidence="6">
    <location>
        <begin position="83"/>
        <end position="100"/>
    </location>
</feature>
<dbReference type="eggNOG" id="COG3336">
    <property type="taxonomic scope" value="Bacteria"/>
</dbReference>
<feature type="transmembrane region" description="Helical" evidence="6">
    <location>
        <begin position="25"/>
        <end position="41"/>
    </location>
</feature>
<dbReference type="InterPro" id="IPR019108">
    <property type="entry name" value="Caa3_assmbl_CtaG-rel"/>
</dbReference>
<dbReference type="AlphaFoldDB" id="A0A062VLH8"/>
<evidence type="ECO:0000313" key="8">
    <source>
        <dbReference type="Proteomes" id="UP000027100"/>
    </source>
</evidence>
<comment type="subcellular location">
    <subcellularLocation>
        <location evidence="1">Cell membrane</location>
        <topology evidence="1">Multi-pass membrane protein</topology>
    </subcellularLocation>
</comment>
<keyword evidence="4 6" id="KW-1133">Transmembrane helix</keyword>
<dbReference type="PATRIC" id="fig|1280954.3.peg.1222"/>
<keyword evidence="3 6" id="KW-0812">Transmembrane</keyword>
<evidence type="ECO:0000313" key="7">
    <source>
        <dbReference type="EMBL" id="KCZ99461.1"/>
    </source>
</evidence>
<name>A0A062VLH8_9PROT</name>
<sequence>MSEFIPYCGPPPEASTLLANWNLDPFAISLVLIVLAGGLYARGSVRMTGHEPAYAATASLGLVIAFISPLCALTVALFSARSLHHLILLCMVAPALAMAFRRVRLPDGAGAAAFAAVSLVLWSWHVPAIYSAAWNSNFIYWIMQFLLIGSGFAFWVSIFRSECGAGQVRAALLLAALAGQMGLIGAILTFSENILYTEHILLTDAFGLSALGDQQLAGLVMWVPGMIPLAWIAAMILRRGWREVSAV</sequence>
<reference evidence="7 8" key="1">
    <citation type="journal article" date="2014" name="Antonie Van Leeuwenhoek">
        <title>Hyphomonas beringensis sp. nov. and Hyphomonas chukchiensis sp. nov., isolated from surface seawater of the Bering Sea and Chukchi Sea.</title>
        <authorList>
            <person name="Li C."/>
            <person name="Lai Q."/>
            <person name="Li G."/>
            <person name="Dong C."/>
            <person name="Wang J."/>
            <person name="Liao Y."/>
            <person name="Shao Z."/>
        </authorList>
    </citation>
    <scope>NUCLEOTIDE SEQUENCE [LARGE SCALE GENOMIC DNA]</scope>
    <source>
        <strain evidence="7 8">PS728</strain>
    </source>
</reference>
<feature type="transmembrane region" description="Helical" evidence="6">
    <location>
        <begin position="171"/>
        <end position="196"/>
    </location>
</feature>
<keyword evidence="2" id="KW-1003">Cell membrane</keyword>
<accession>A0A062VLH8</accession>
<protein>
    <recommendedName>
        <fullName evidence="9">Cytochrome c oxidase assembly protein</fullName>
    </recommendedName>
</protein>
<dbReference type="Proteomes" id="UP000027100">
    <property type="component" value="Unassembled WGS sequence"/>
</dbReference>
<dbReference type="GO" id="GO:0005886">
    <property type="term" value="C:plasma membrane"/>
    <property type="evidence" value="ECO:0007669"/>
    <property type="project" value="UniProtKB-SubCell"/>
</dbReference>
<dbReference type="RefSeq" id="WP_035595726.1">
    <property type="nucleotide sequence ID" value="NZ_ARYM01000005.1"/>
</dbReference>
<dbReference type="Pfam" id="PF09678">
    <property type="entry name" value="Caa3_CtaG"/>
    <property type="match status" value="1"/>
</dbReference>
<dbReference type="EMBL" id="ARYM01000005">
    <property type="protein sequence ID" value="KCZ99461.1"/>
    <property type="molecule type" value="Genomic_DNA"/>
</dbReference>
<feature type="transmembrane region" description="Helical" evidence="6">
    <location>
        <begin position="112"/>
        <end position="132"/>
    </location>
</feature>